<dbReference type="InterPro" id="IPR029069">
    <property type="entry name" value="HotDog_dom_sf"/>
</dbReference>
<protein>
    <submittedName>
        <fullName evidence="2">Thioesterase superfamily protein</fullName>
    </submittedName>
</protein>
<dbReference type="Proteomes" id="UP000006804">
    <property type="component" value="Chromosome"/>
</dbReference>
<evidence type="ECO:0000313" key="2">
    <source>
        <dbReference type="EMBL" id="AEH51990.1"/>
    </source>
</evidence>
<reference evidence="2 3" key="1">
    <citation type="submission" date="2010-11" db="EMBL/GenBank/DDBJ databases">
        <title>The complete genome of Thermotoga thermarum DSM 5069.</title>
        <authorList>
            <consortium name="US DOE Joint Genome Institute (JGI-PGF)"/>
            <person name="Lucas S."/>
            <person name="Copeland A."/>
            <person name="Lapidus A."/>
            <person name="Bruce D."/>
            <person name="Goodwin L."/>
            <person name="Pitluck S."/>
            <person name="Kyrpides N."/>
            <person name="Mavromatis K."/>
            <person name="Ivanova N."/>
            <person name="Zeytun A."/>
            <person name="Brettin T."/>
            <person name="Detter J.C."/>
            <person name="Tapia R."/>
            <person name="Han C."/>
            <person name="Land M."/>
            <person name="Hauser L."/>
            <person name="Markowitz V."/>
            <person name="Cheng J.-F."/>
            <person name="Hugenholtz P."/>
            <person name="Woyke T."/>
            <person name="Wu D."/>
            <person name="Spring S."/>
            <person name="Schroeder M."/>
            <person name="Brambilla E."/>
            <person name="Klenk H.-P."/>
            <person name="Eisen J.A."/>
        </authorList>
    </citation>
    <scope>NUCLEOTIDE SEQUENCE [LARGE SCALE GENOMIC DNA]</scope>
    <source>
        <strain evidence="2 3">DSM 5069</strain>
    </source>
</reference>
<dbReference type="InterPro" id="IPR025540">
    <property type="entry name" value="FlK"/>
</dbReference>
<dbReference type="AlphaFoldDB" id="F7YWK9"/>
<dbReference type="CDD" id="cd03440">
    <property type="entry name" value="hot_dog"/>
    <property type="match status" value="1"/>
</dbReference>
<dbReference type="HOGENOM" id="CLU_152014_0_0_0"/>
<dbReference type="Pfam" id="PF22636">
    <property type="entry name" value="FlK"/>
    <property type="match status" value="1"/>
</dbReference>
<evidence type="ECO:0000313" key="3">
    <source>
        <dbReference type="Proteomes" id="UP000006804"/>
    </source>
</evidence>
<proteinExistence type="predicted"/>
<organism evidence="2 3">
    <name type="scientific">Pseudothermotoga thermarum DSM 5069</name>
    <dbReference type="NCBI Taxonomy" id="688269"/>
    <lineage>
        <taxon>Bacteria</taxon>
        <taxon>Thermotogati</taxon>
        <taxon>Thermotogota</taxon>
        <taxon>Thermotogae</taxon>
        <taxon>Thermotogales</taxon>
        <taxon>Thermotogaceae</taxon>
        <taxon>Pseudothermotoga</taxon>
    </lineage>
</organism>
<dbReference type="STRING" id="688269.Theth_1950"/>
<feature type="domain" description="Fluoroacetyl-CoA-specific thioesterase-like" evidence="1">
    <location>
        <begin position="19"/>
        <end position="121"/>
    </location>
</feature>
<gene>
    <name evidence="2" type="ORF">Theth_1950</name>
</gene>
<dbReference type="Gene3D" id="3.10.129.10">
    <property type="entry name" value="Hotdog Thioesterase"/>
    <property type="match status" value="1"/>
</dbReference>
<dbReference type="PANTHER" id="PTHR36934:SF1">
    <property type="entry name" value="THIOESTERASE DOMAIN-CONTAINING PROTEIN"/>
    <property type="match status" value="1"/>
</dbReference>
<dbReference type="PANTHER" id="PTHR36934">
    <property type="entry name" value="BLR0278 PROTEIN"/>
    <property type="match status" value="1"/>
</dbReference>
<dbReference type="EMBL" id="CP002351">
    <property type="protein sequence ID" value="AEH51990.1"/>
    <property type="molecule type" value="Genomic_DNA"/>
</dbReference>
<dbReference type="SUPFAM" id="SSF54637">
    <property type="entry name" value="Thioesterase/thiol ester dehydrase-isomerase"/>
    <property type="match status" value="1"/>
</dbReference>
<keyword evidence="3" id="KW-1185">Reference proteome</keyword>
<evidence type="ECO:0000259" key="1">
    <source>
        <dbReference type="Pfam" id="PF22636"/>
    </source>
</evidence>
<dbReference type="InterPro" id="IPR054485">
    <property type="entry name" value="FlK-like_dom"/>
</dbReference>
<sequence>MISLEQLVGKSQTVEVKIDESCLWNEDQEMSLFHFASTSGLCALLFHVAFNLIQPFLDENIVNVVVEANVRHLNPVKVGEVVAAGIRVVDVSGNRIKFRGIIMKGETKILEAEFVRCVVSRNYLRRLSVEKTS</sequence>
<accession>F7YWK9</accession>
<name>F7YWK9_9THEM</name>
<dbReference type="eggNOG" id="COG5496">
    <property type="taxonomic scope" value="Bacteria"/>
</dbReference>
<dbReference type="OrthoDB" id="37527at2"/>
<dbReference type="RefSeq" id="WP_013933197.1">
    <property type="nucleotide sequence ID" value="NC_015707.1"/>
</dbReference>
<dbReference type="PATRIC" id="fig|688269.3.peg.2012"/>
<dbReference type="KEGG" id="tta:Theth_1950"/>